<dbReference type="PaxDb" id="243159-AFE_2425"/>
<sequence length="108" mass="12502">MNIYPNTSLISLKSVMVMSSYANKRQRTAGWIHRSLYLMMVSLRQYRRHSVPIQYVFTPKNHEGGHPTGDHFATKTPALSDEPLDFSERELLFLGLTMHSFLGFQRSK</sequence>
<accession>B7J6W5</accession>
<gene>
    <name evidence="1" type="ordered locus">AFE_2425</name>
</gene>
<keyword evidence="2" id="KW-1185">Reference proteome</keyword>
<dbReference type="EMBL" id="CP001219">
    <property type="protein sequence ID" value="ACK80491.1"/>
    <property type="molecule type" value="Genomic_DNA"/>
</dbReference>
<evidence type="ECO:0000313" key="1">
    <source>
        <dbReference type="EMBL" id="ACK80491.1"/>
    </source>
</evidence>
<evidence type="ECO:0000313" key="2">
    <source>
        <dbReference type="Proteomes" id="UP000001362"/>
    </source>
</evidence>
<dbReference type="HOGENOM" id="CLU_2191253_0_0_6"/>
<dbReference type="KEGG" id="afr:AFE_2425"/>
<reference evidence="1 2" key="1">
    <citation type="journal article" date="2008" name="BMC Genomics">
        <title>Acidithiobacillus ferrooxidans metabolism: from genome sequence to industrial applications.</title>
        <authorList>
            <person name="Valdes J."/>
            <person name="Pedroso I."/>
            <person name="Quatrini R."/>
            <person name="Dodson R.J."/>
            <person name="Tettelin H."/>
            <person name="Blake R.II."/>
            <person name="Eisen J.A."/>
            <person name="Holmes D.S."/>
        </authorList>
    </citation>
    <scope>NUCLEOTIDE SEQUENCE [LARGE SCALE GENOMIC DNA]</scope>
    <source>
        <strain evidence="2">ATCC 23270 / DSM 14882 / CIP 104768 / NCIMB 8455</strain>
    </source>
</reference>
<name>B7J6W5_ACIF2</name>
<dbReference type="Proteomes" id="UP000001362">
    <property type="component" value="Chromosome"/>
</dbReference>
<dbReference type="AlphaFoldDB" id="B7J6W5"/>
<proteinExistence type="predicted"/>
<organism evidence="1 2">
    <name type="scientific">Acidithiobacillus ferrooxidans (strain ATCC 23270 / DSM 14882 / CIP 104768 / NCIMB 8455)</name>
    <name type="common">Ferrobacillus ferrooxidans (strain ATCC 23270)</name>
    <dbReference type="NCBI Taxonomy" id="243159"/>
    <lineage>
        <taxon>Bacteria</taxon>
        <taxon>Pseudomonadati</taxon>
        <taxon>Pseudomonadota</taxon>
        <taxon>Acidithiobacillia</taxon>
        <taxon>Acidithiobacillales</taxon>
        <taxon>Acidithiobacillaceae</taxon>
        <taxon>Acidithiobacillus</taxon>
    </lineage>
</organism>
<protein>
    <submittedName>
        <fullName evidence="1">Uncharacterized protein</fullName>
    </submittedName>
</protein>